<feature type="coiled-coil region" evidence="1">
    <location>
        <begin position="71"/>
        <end position="109"/>
    </location>
</feature>
<evidence type="ECO:0000256" key="1">
    <source>
        <dbReference type="SAM" id="Coils"/>
    </source>
</evidence>
<dbReference type="AlphaFoldDB" id="A0A388KKD0"/>
<evidence type="ECO:0000313" key="4">
    <source>
        <dbReference type="Proteomes" id="UP000265515"/>
    </source>
</evidence>
<gene>
    <name evidence="3" type="ORF">CBR_g6549</name>
</gene>
<accession>A0A388KKD0</accession>
<organism evidence="3 4">
    <name type="scientific">Chara braunii</name>
    <name type="common">Braun's stonewort</name>
    <dbReference type="NCBI Taxonomy" id="69332"/>
    <lineage>
        <taxon>Eukaryota</taxon>
        <taxon>Viridiplantae</taxon>
        <taxon>Streptophyta</taxon>
        <taxon>Charophyceae</taxon>
        <taxon>Charales</taxon>
        <taxon>Characeae</taxon>
        <taxon>Chara</taxon>
    </lineage>
</organism>
<reference evidence="3 4" key="1">
    <citation type="journal article" date="2018" name="Cell">
        <title>The Chara Genome: Secondary Complexity and Implications for Plant Terrestrialization.</title>
        <authorList>
            <person name="Nishiyama T."/>
            <person name="Sakayama H."/>
            <person name="Vries J.D."/>
            <person name="Buschmann H."/>
            <person name="Saint-Marcoux D."/>
            <person name="Ullrich K.K."/>
            <person name="Haas F.B."/>
            <person name="Vanderstraeten L."/>
            <person name="Becker D."/>
            <person name="Lang D."/>
            <person name="Vosolsobe S."/>
            <person name="Rombauts S."/>
            <person name="Wilhelmsson P.K.I."/>
            <person name="Janitza P."/>
            <person name="Kern R."/>
            <person name="Heyl A."/>
            <person name="Rumpler F."/>
            <person name="Villalobos L.I.A.C."/>
            <person name="Clay J.M."/>
            <person name="Skokan R."/>
            <person name="Toyoda A."/>
            <person name="Suzuki Y."/>
            <person name="Kagoshima H."/>
            <person name="Schijlen E."/>
            <person name="Tajeshwar N."/>
            <person name="Catarino B."/>
            <person name="Hetherington A.J."/>
            <person name="Saltykova A."/>
            <person name="Bonnot C."/>
            <person name="Breuninger H."/>
            <person name="Symeonidi A."/>
            <person name="Radhakrishnan G.V."/>
            <person name="Van Nieuwerburgh F."/>
            <person name="Deforce D."/>
            <person name="Chang C."/>
            <person name="Karol K.G."/>
            <person name="Hedrich R."/>
            <person name="Ulvskov P."/>
            <person name="Glockner G."/>
            <person name="Delwiche C.F."/>
            <person name="Petrasek J."/>
            <person name="Van de Peer Y."/>
            <person name="Friml J."/>
            <person name="Beilby M."/>
            <person name="Dolan L."/>
            <person name="Kohara Y."/>
            <person name="Sugano S."/>
            <person name="Fujiyama A."/>
            <person name="Delaux P.-M."/>
            <person name="Quint M."/>
            <person name="TheiBen G."/>
            <person name="Hagemann M."/>
            <person name="Harholt J."/>
            <person name="Dunand C."/>
            <person name="Zachgo S."/>
            <person name="Langdale J."/>
            <person name="Maumus F."/>
            <person name="Straeten D.V.D."/>
            <person name="Gould S.B."/>
            <person name="Rensing S.A."/>
        </authorList>
    </citation>
    <scope>NUCLEOTIDE SEQUENCE [LARGE SCALE GENOMIC DNA]</scope>
    <source>
        <strain evidence="3 4">S276</strain>
    </source>
</reference>
<feature type="compositionally biased region" description="Basic and acidic residues" evidence="2">
    <location>
        <begin position="9"/>
        <end position="33"/>
    </location>
</feature>
<dbReference type="Proteomes" id="UP000265515">
    <property type="component" value="Unassembled WGS sequence"/>
</dbReference>
<protein>
    <submittedName>
        <fullName evidence="3">Uncharacterized protein</fullName>
    </submittedName>
</protein>
<keyword evidence="1" id="KW-0175">Coiled coil</keyword>
<evidence type="ECO:0000256" key="2">
    <source>
        <dbReference type="SAM" id="MobiDB-lite"/>
    </source>
</evidence>
<keyword evidence="4" id="KW-1185">Reference proteome</keyword>
<dbReference type="EMBL" id="BFEA01000130">
    <property type="protein sequence ID" value="GBG70423.1"/>
    <property type="molecule type" value="Genomic_DNA"/>
</dbReference>
<evidence type="ECO:0000313" key="3">
    <source>
        <dbReference type="EMBL" id="GBG70423.1"/>
    </source>
</evidence>
<sequence length="250" mass="29238">MQVRNVSQQEKERERIKEEERNKKAREAEEWKKERQKFHKEIGQLLGEQLKEVCRSIQPTTGASNHKEDEIVRLRRESEEFRRSMEEKIEKLTLENEQLRCTKEATNEGYCALGNRSGVKRRTDVLGEGVVEPNPTTQREHTHLWNRLMPQTNLRTTFDEVTIVCSEDEDDDSAPLVRSSTMSKKRKYENGIRRDLRGQKKVDFLEICAKEGVQFATIKQATEDLVKVRMEKAFPTKQGECSHASEEEDD</sequence>
<dbReference type="Gramene" id="GBG70423">
    <property type="protein sequence ID" value="GBG70423"/>
    <property type="gene ID" value="CBR_g6549"/>
</dbReference>
<feature type="region of interest" description="Disordered" evidence="2">
    <location>
        <begin position="1"/>
        <end position="33"/>
    </location>
</feature>
<proteinExistence type="predicted"/>
<comment type="caution">
    <text evidence="3">The sequence shown here is derived from an EMBL/GenBank/DDBJ whole genome shotgun (WGS) entry which is preliminary data.</text>
</comment>
<name>A0A388KKD0_CHABU</name>